<dbReference type="PANTHER" id="PTHR30085">
    <property type="entry name" value="AMINO ACID ABC TRANSPORTER PERMEASE"/>
    <property type="match status" value="1"/>
</dbReference>
<evidence type="ECO:0000256" key="1">
    <source>
        <dbReference type="ARBA" id="ARBA00010333"/>
    </source>
</evidence>
<name>A0A0N0XKL5_9NEIS</name>
<dbReference type="STRING" id="857265.WG78_03660"/>
<protein>
    <submittedName>
        <fullName evidence="6">Glutamate/aspartate periplasmic-binding protein</fullName>
    </submittedName>
</protein>
<gene>
    <name evidence="6" type="primary">gltI_2</name>
    <name evidence="6" type="ORF">WG78_03660</name>
</gene>
<accession>A0A0N0XKL5</accession>
<evidence type="ECO:0000313" key="6">
    <source>
        <dbReference type="EMBL" id="KPC54637.1"/>
    </source>
</evidence>
<dbReference type="InterPro" id="IPR001638">
    <property type="entry name" value="Solute-binding_3/MltF_N"/>
</dbReference>
<dbReference type="SMART" id="SM00062">
    <property type="entry name" value="PBPb"/>
    <property type="match status" value="1"/>
</dbReference>
<dbReference type="Pfam" id="PF00497">
    <property type="entry name" value="SBP_bac_3"/>
    <property type="match status" value="1"/>
</dbReference>
<feature type="chain" id="PRO_5005863110" evidence="4">
    <location>
        <begin position="29"/>
        <end position="298"/>
    </location>
</feature>
<dbReference type="Gene3D" id="3.40.190.10">
    <property type="entry name" value="Periplasmic binding protein-like II"/>
    <property type="match status" value="2"/>
</dbReference>
<dbReference type="GO" id="GO:0030288">
    <property type="term" value="C:outer membrane-bounded periplasmic space"/>
    <property type="evidence" value="ECO:0007669"/>
    <property type="project" value="TreeGrafter"/>
</dbReference>
<dbReference type="RefSeq" id="WP_053936420.1">
    <property type="nucleotide sequence ID" value="NZ_LAQT01000002.1"/>
</dbReference>
<feature type="domain" description="Solute-binding protein family 3/N-terminal" evidence="5">
    <location>
        <begin position="39"/>
        <end position="262"/>
    </location>
</feature>
<keyword evidence="2" id="KW-0813">Transport</keyword>
<dbReference type="InterPro" id="IPR051455">
    <property type="entry name" value="Bact_solute-bind_prot3"/>
</dbReference>
<comment type="similarity">
    <text evidence="1">Belongs to the bacterial solute-binding protein 3 family.</text>
</comment>
<dbReference type="PANTHER" id="PTHR30085:SF2">
    <property type="entry name" value="GLUTAMATE_ASPARTATE IMPORT SOLUTE-BINDING PROTEIN"/>
    <property type="match status" value="1"/>
</dbReference>
<organism evidence="6 7">
    <name type="scientific">Amantichitinum ursilacus</name>
    <dbReference type="NCBI Taxonomy" id="857265"/>
    <lineage>
        <taxon>Bacteria</taxon>
        <taxon>Pseudomonadati</taxon>
        <taxon>Pseudomonadota</taxon>
        <taxon>Betaproteobacteria</taxon>
        <taxon>Neisseriales</taxon>
        <taxon>Chitinibacteraceae</taxon>
        <taxon>Amantichitinum</taxon>
    </lineage>
</organism>
<evidence type="ECO:0000313" key="7">
    <source>
        <dbReference type="Proteomes" id="UP000037939"/>
    </source>
</evidence>
<dbReference type="GO" id="GO:0005576">
    <property type="term" value="C:extracellular region"/>
    <property type="evidence" value="ECO:0007669"/>
    <property type="project" value="TreeGrafter"/>
</dbReference>
<keyword evidence="3 4" id="KW-0732">Signal</keyword>
<comment type="caution">
    <text evidence="6">The sequence shown here is derived from an EMBL/GenBank/DDBJ whole genome shotgun (WGS) entry which is preliminary data.</text>
</comment>
<dbReference type="Proteomes" id="UP000037939">
    <property type="component" value="Unassembled WGS sequence"/>
</dbReference>
<keyword evidence="7" id="KW-1185">Reference proteome</keyword>
<dbReference type="OrthoDB" id="368476at2"/>
<feature type="signal peptide" evidence="4">
    <location>
        <begin position="1"/>
        <end position="28"/>
    </location>
</feature>
<sequence length="298" mass="32024">MLTQSTVIRAVGALAISLACALPSMAQADTLETIKSSGEVKIGYRESAQPVSYLPKGQTEPTGFVVALCKQIVATNISEAVKKQVKIKWVPVTAQNRLKLLMDGSIDMECGSTTITQDRLKQVDFSLVTFVTTSRMVSLASTNAASLKGLAGKTLAVKKGSSHVDLIARMINNVKVMEVTDAKQGVEAVTAGTAQAYLDDEVLIQSAIRKNEQDPKNFAFSTPFSVEPYGIGLRKGDEAFAKLVNAGLRSTFNRSEKAIAMLETYTNELGIPVNNLTRDAIRSPSKSRQCSLLEQSGC</sequence>
<proteinExistence type="inferred from homology"/>
<evidence type="ECO:0000259" key="5">
    <source>
        <dbReference type="SMART" id="SM00062"/>
    </source>
</evidence>
<dbReference type="GO" id="GO:0006865">
    <property type="term" value="P:amino acid transport"/>
    <property type="evidence" value="ECO:0007669"/>
    <property type="project" value="TreeGrafter"/>
</dbReference>
<evidence type="ECO:0000256" key="4">
    <source>
        <dbReference type="SAM" id="SignalP"/>
    </source>
</evidence>
<dbReference type="SUPFAM" id="SSF53850">
    <property type="entry name" value="Periplasmic binding protein-like II"/>
    <property type="match status" value="1"/>
</dbReference>
<evidence type="ECO:0000256" key="3">
    <source>
        <dbReference type="ARBA" id="ARBA00022729"/>
    </source>
</evidence>
<dbReference type="AlphaFoldDB" id="A0A0N0XKL5"/>
<dbReference type="EMBL" id="LAQT01000002">
    <property type="protein sequence ID" value="KPC54637.1"/>
    <property type="molecule type" value="Genomic_DNA"/>
</dbReference>
<reference evidence="6 7" key="1">
    <citation type="submission" date="2015-07" db="EMBL/GenBank/DDBJ databases">
        <title>Draft genome sequence of the Amantichitinum ursilacus IGB-41, a new chitin-degrading bacterium.</title>
        <authorList>
            <person name="Kirstahler P."/>
            <person name="Guenther M."/>
            <person name="Grumaz C."/>
            <person name="Rupp S."/>
            <person name="Zibek S."/>
            <person name="Sohn K."/>
        </authorList>
    </citation>
    <scope>NUCLEOTIDE SEQUENCE [LARGE SCALE GENOMIC DNA]</scope>
    <source>
        <strain evidence="6 7">IGB-41</strain>
    </source>
</reference>
<evidence type="ECO:0000256" key="2">
    <source>
        <dbReference type="ARBA" id="ARBA00022448"/>
    </source>
</evidence>